<dbReference type="Pfam" id="PF09994">
    <property type="entry name" value="T6SS_Tle1-like_cat"/>
    <property type="match status" value="1"/>
</dbReference>
<organism evidence="3 4">
    <name type="scientific">Pseudomonas paraeruginosa</name>
    <dbReference type="NCBI Taxonomy" id="2994495"/>
    <lineage>
        <taxon>Bacteria</taxon>
        <taxon>Pseudomonadati</taxon>
        <taxon>Pseudomonadota</taxon>
        <taxon>Gammaproteobacteria</taxon>
        <taxon>Pseudomonadales</taxon>
        <taxon>Pseudomonadaceae</taxon>
        <taxon>Pseudomonas</taxon>
    </lineage>
</organism>
<gene>
    <name evidence="3" type="ORF">CSB93_4464</name>
</gene>
<dbReference type="PANTHER" id="PTHR33840">
    <property type="match status" value="1"/>
</dbReference>
<keyword evidence="4" id="KW-1185">Reference proteome</keyword>
<dbReference type="PANTHER" id="PTHR33840:SF1">
    <property type="entry name" value="TLE1 PHOSPHOLIPASE DOMAIN-CONTAINING PROTEIN"/>
    <property type="match status" value="1"/>
</dbReference>
<name>A0A2R3J5B2_9PSED</name>
<proteinExistence type="predicted"/>
<feature type="domain" description="T6SS Phospholipase effector Tle1-like catalytic" evidence="2">
    <location>
        <begin position="26"/>
        <end position="289"/>
    </location>
</feature>
<dbReference type="SUPFAM" id="SSF53474">
    <property type="entry name" value="alpha/beta-Hydrolases"/>
    <property type="match status" value="1"/>
</dbReference>
<evidence type="ECO:0000313" key="4">
    <source>
        <dbReference type="Proteomes" id="UP000238390"/>
    </source>
</evidence>
<dbReference type="InterPro" id="IPR029058">
    <property type="entry name" value="AB_hydrolase_fold"/>
</dbReference>
<dbReference type="Gene3D" id="3.40.50.1820">
    <property type="entry name" value="alpha/beta hydrolase"/>
    <property type="match status" value="1"/>
</dbReference>
<reference evidence="3 4" key="1">
    <citation type="submission" date="2018-02" db="EMBL/GenBank/DDBJ databases">
        <title>FDA/CDC Antimicrobial Resistant Isolate Bank Genome Sequencing.</title>
        <authorList>
            <person name="Benahmed F.H."/>
            <person name="Lutgring J.D."/>
            <person name="Yoo B."/>
            <person name="Machado M."/>
            <person name="Brown A."/>
            <person name="McAllister G."/>
            <person name="Perry A."/>
            <person name="Halpin A.L."/>
            <person name="Vavikolanu K."/>
            <person name="Ott S."/>
            <person name="Zhao X."/>
            <person name="Tallon L.J."/>
            <person name="Sadzewicz L."/>
            <person name="Aluvathingal J."/>
            <person name="Nadendla S."/>
            <person name="Voskania-kordi A."/>
            <person name="Simonyan V."/>
            <person name="Patel J."/>
            <person name="Shawar R.M."/>
        </authorList>
    </citation>
    <scope>NUCLEOTIDE SEQUENCE [LARGE SCALE GENOMIC DNA]</scope>
    <source>
        <strain evidence="3 4">AR_0356</strain>
    </source>
</reference>
<dbReference type="Proteomes" id="UP000238390">
    <property type="component" value="Chromosome"/>
</dbReference>
<sequence>MKPIDDLSPDSALPPPGGAPDDDAPRQLVVCIDGTSNRFGDQPTNVVRLYRSLSRDPRKVLAYYDQGVGTFGLKETLFEWQKFPSRIAGLAFGWGLKRNVEGAYRFLAEHYRPGDQIFLFGFSRGAYAVRVLAAMLRAVGLIDAHQPHLFDYAWTLLTTRMPPRDEDKQAGKRRRGPDFGLLGRFRKVFGRQVKVHFLGLFDTVTSVGWVYDPLTVPYSSNNEMVDVVRQALAIDECRCFFRQNLWFGEKDRKSDVLQVWFPGMHSDVGGGYAPKDSRLALVAFTWMLGEALEAGLHVDPARSRDQLRARSKQGPDPSAPILPVMTRPWRLAEWLPLLVWDRRSGDRAWRWSRGRPRSRPLEPVGRETRVKLHRSVQRRMELCPDYRPCNLPPLERCDLVDDSPSLDGYR</sequence>
<dbReference type="InterPro" id="IPR018712">
    <property type="entry name" value="Tle1-like_cat"/>
</dbReference>
<protein>
    <recommendedName>
        <fullName evidence="2">T6SS Phospholipase effector Tle1-like catalytic domain-containing protein</fullName>
    </recommendedName>
</protein>
<accession>A0A2R3J5B2</accession>
<dbReference type="AlphaFoldDB" id="A0A2R3J5B2"/>
<dbReference type="EMBL" id="CP027169">
    <property type="protein sequence ID" value="AVK09097.1"/>
    <property type="molecule type" value="Genomic_DNA"/>
</dbReference>
<feature type="region of interest" description="Disordered" evidence="1">
    <location>
        <begin position="1"/>
        <end position="25"/>
    </location>
</feature>
<evidence type="ECO:0000256" key="1">
    <source>
        <dbReference type="SAM" id="MobiDB-lite"/>
    </source>
</evidence>
<evidence type="ECO:0000313" key="3">
    <source>
        <dbReference type="EMBL" id="AVK09097.1"/>
    </source>
</evidence>
<evidence type="ECO:0000259" key="2">
    <source>
        <dbReference type="Pfam" id="PF09994"/>
    </source>
</evidence>